<feature type="domain" description="DUF4378" evidence="2">
    <location>
        <begin position="499"/>
        <end position="663"/>
    </location>
</feature>
<feature type="region of interest" description="Disordered" evidence="1">
    <location>
        <begin position="100"/>
        <end position="119"/>
    </location>
</feature>
<evidence type="ECO:0000256" key="1">
    <source>
        <dbReference type="SAM" id="MobiDB-lite"/>
    </source>
</evidence>
<dbReference type="InterPro" id="IPR032795">
    <property type="entry name" value="DUF3741-assoc"/>
</dbReference>
<dbReference type="Gramene" id="PRQ59989">
    <property type="protein sequence ID" value="PRQ59989"/>
    <property type="gene ID" value="RchiOBHm_Chr1g0376241"/>
</dbReference>
<comment type="caution">
    <text evidence="4">The sequence shown here is derived from an EMBL/GenBank/DDBJ whole genome shotgun (WGS) entry which is preliminary data.</text>
</comment>
<feature type="compositionally biased region" description="Low complexity" evidence="1">
    <location>
        <begin position="347"/>
        <end position="362"/>
    </location>
</feature>
<sequence length="670" mass="73818">MGWGGRASKRGGGDGGGGERDTTTSGCMCALFQLFDFHQLQFPNLHHQQHSLRPEDLSLPKGVEAPRNSLDSSEEGTSLSSITKEEESLNSPILKIQQIKTSGGTVSDSSSCSPGTKTPSLVARLMGLDLLPESHSPSSTSSLTPNPRSISKPHLNLHPLRPSRQPLQNTKDFKAAGTRSLPETPRISSGRRSDVDHHHRLSLQINKENIAVGEELEFSRLSSFKRKELLKSIIGDHESGRSPSHYARQIVKQVKETVSRKMGLVDVTNTTRNDRDLLNHQLKLKKATQDANPGKPSTPSSCSPRLRLSEAKTIKPRTTNTIATTTSTTCKDQIQVLPPKPNNVKVQAKPKPQPLQEQKPPQAISIQKSRRIVDDGFSPAKLKKQEEAFVRPSTAPTRAQQQCKKTQLISNNLLNLNNVPTLLPIKKDPSPPATKLPQKQLSSSTSQQLQSQYKQDQASSSSLVLAARGKNYDVVPNGLAAARTTGGAGVVVGISADVLQYVTRILCRTGIDKDTQVSFTNWFSPSHPLDPSIFYHLEDSFTAFTTTHPSQLGLRCNRKLVFHVVDEILVEILRPYLNLKPWVSSTSATKFGYKGSKLIDIVCYKIQSFPGADCRVLEDIDELIDEDLPDSKVQSVMALAFEEEGEGVMREMEEDILDTLVHETAMCLWF</sequence>
<dbReference type="PANTHER" id="PTHR37751">
    <property type="entry name" value="LOW PROTEIN: M-PHASE INDUCER PHOSPHATASE-LIKE PROTEIN"/>
    <property type="match status" value="1"/>
</dbReference>
<dbReference type="Pfam" id="PF14309">
    <property type="entry name" value="DUF4378"/>
    <property type="match status" value="1"/>
</dbReference>
<feature type="compositionally biased region" description="Low complexity" evidence="1">
    <location>
        <begin position="131"/>
        <end position="149"/>
    </location>
</feature>
<feature type="compositionally biased region" description="Low complexity" evidence="1">
    <location>
        <begin position="101"/>
        <end position="116"/>
    </location>
</feature>
<dbReference type="EMBL" id="PDCK01000039">
    <property type="protein sequence ID" value="PRQ59989.1"/>
    <property type="molecule type" value="Genomic_DNA"/>
</dbReference>
<dbReference type="AlphaFoldDB" id="A0A2P6SMW5"/>
<feature type="compositionally biased region" description="Low complexity" evidence="1">
    <location>
        <begin position="435"/>
        <end position="453"/>
    </location>
</feature>
<feature type="region of interest" description="Disordered" evidence="1">
    <location>
        <begin position="51"/>
        <end position="91"/>
    </location>
</feature>
<feature type="region of interest" description="Disordered" evidence="1">
    <location>
        <begin position="422"/>
        <end position="453"/>
    </location>
</feature>
<organism evidence="4 5">
    <name type="scientific">Rosa chinensis</name>
    <name type="common">China rose</name>
    <dbReference type="NCBI Taxonomy" id="74649"/>
    <lineage>
        <taxon>Eukaryota</taxon>
        <taxon>Viridiplantae</taxon>
        <taxon>Streptophyta</taxon>
        <taxon>Embryophyta</taxon>
        <taxon>Tracheophyta</taxon>
        <taxon>Spermatophyta</taxon>
        <taxon>Magnoliopsida</taxon>
        <taxon>eudicotyledons</taxon>
        <taxon>Gunneridae</taxon>
        <taxon>Pentapetalae</taxon>
        <taxon>rosids</taxon>
        <taxon>fabids</taxon>
        <taxon>Rosales</taxon>
        <taxon>Rosaceae</taxon>
        <taxon>Rosoideae</taxon>
        <taxon>Rosoideae incertae sedis</taxon>
        <taxon>Rosa</taxon>
    </lineage>
</organism>
<feature type="region of interest" description="Disordered" evidence="1">
    <location>
        <begin position="285"/>
        <end position="309"/>
    </location>
</feature>
<keyword evidence="5" id="KW-1185">Reference proteome</keyword>
<evidence type="ECO:0000259" key="3">
    <source>
        <dbReference type="Pfam" id="PF14383"/>
    </source>
</evidence>
<dbReference type="InterPro" id="IPR025486">
    <property type="entry name" value="DUF4378"/>
</dbReference>
<evidence type="ECO:0008006" key="6">
    <source>
        <dbReference type="Google" id="ProtNLM"/>
    </source>
</evidence>
<evidence type="ECO:0000259" key="2">
    <source>
        <dbReference type="Pfam" id="PF14309"/>
    </source>
</evidence>
<dbReference type="OMA" id="FHYLELF"/>
<dbReference type="PANTHER" id="PTHR37751:SF1">
    <property type="entry name" value="LOW PROTEIN: M-PHASE INDUCER PHOSPHATASE-LIKE PROTEIN"/>
    <property type="match status" value="1"/>
</dbReference>
<feature type="region of interest" description="Disordered" evidence="1">
    <location>
        <begin position="334"/>
        <end position="371"/>
    </location>
</feature>
<feature type="domain" description="DUF3741" evidence="3">
    <location>
        <begin position="108"/>
        <end position="136"/>
    </location>
</feature>
<dbReference type="Proteomes" id="UP000238479">
    <property type="component" value="Chromosome 1"/>
</dbReference>
<protein>
    <recommendedName>
        <fullName evidence="6">DUF4378 domain-containing protein</fullName>
    </recommendedName>
</protein>
<feature type="compositionally biased region" description="Polar residues" evidence="1">
    <location>
        <begin position="289"/>
        <end position="303"/>
    </location>
</feature>
<gene>
    <name evidence="4" type="ORF">RchiOBHm_Chr1g0376241</name>
</gene>
<dbReference type="OrthoDB" id="1939700at2759"/>
<feature type="region of interest" description="Disordered" evidence="1">
    <location>
        <begin position="1"/>
        <end position="22"/>
    </location>
</feature>
<feature type="compositionally biased region" description="Polar residues" evidence="1">
    <location>
        <begin position="69"/>
        <end position="82"/>
    </location>
</feature>
<dbReference type="STRING" id="74649.A0A2P6SMW5"/>
<reference evidence="4 5" key="1">
    <citation type="journal article" date="2018" name="Nat. Genet.">
        <title>The Rosa genome provides new insights in the design of modern roses.</title>
        <authorList>
            <person name="Bendahmane M."/>
        </authorList>
    </citation>
    <scope>NUCLEOTIDE SEQUENCE [LARGE SCALE GENOMIC DNA]</scope>
    <source>
        <strain evidence="5">cv. Old Blush</strain>
    </source>
</reference>
<proteinExistence type="predicted"/>
<dbReference type="Pfam" id="PF14383">
    <property type="entry name" value="VARLMGL"/>
    <property type="match status" value="1"/>
</dbReference>
<evidence type="ECO:0000313" key="4">
    <source>
        <dbReference type="EMBL" id="PRQ59989.1"/>
    </source>
</evidence>
<feature type="region of interest" description="Disordered" evidence="1">
    <location>
        <begin position="131"/>
        <end position="195"/>
    </location>
</feature>
<evidence type="ECO:0000313" key="5">
    <source>
        <dbReference type="Proteomes" id="UP000238479"/>
    </source>
</evidence>
<name>A0A2P6SMW5_ROSCH</name>
<accession>A0A2P6SMW5</accession>